<evidence type="ECO:0000313" key="2">
    <source>
        <dbReference type="Proteomes" id="UP000008461"/>
    </source>
</evidence>
<dbReference type="STRING" id="760192.Halhy_1658"/>
<reference key="2">
    <citation type="submission" date="2011-04" db="EMBL/GenBank/DDBJ databases">
        <title>Complete sequence of chromosome of Haliscomenobacter hydrossis DSM 1100.</title>
        <authorList>
            <consortium name="US DOE Joint Genome Institute (JGI-PGF)"/>
            <person name="Lucas S."/>
            <person name="Han J."/>
            <person name="Lapidus A."/>
            <person name="Bruce D."/>
            <person name="Goodwin L."/>
            <person name="Pitluck S."/>
            <person name="Peters L."/>
            <person name="Kyrpides N."/>
            <person name="Mavromatis K."/>
            <person name="Ivanova N."/>
            <person name="Ovchinnikova G."/>
            <person name="Pagani I."/>
            <person name="Daligault H."/>
            <person name="Detter J.C."/>
            <person name="Han C."/>
            <person name="Land M."/>
            <person name="Hauser L."/>
            <person name="Markowitz V."/>
            <person name="Cheng J.-F."/>
            <person name="Hugenholtz P."/>
            <person name="Woyke T."/>
            <person name="Wu D."/>
            <person name="Verbarg S."/>
            <person name="Frueling A."/>
            <person name="Brambilla E."/>
            <person name="Klenk H.-P."/>
            <person name="Eisen J.A."/>
        </authorList>
    </citation>
    <scope>NUCLEOTIDE SEQUENCE</scope>
    <source>
        <strain>DSM 1100</strain>
    </source>
</reference>
<dbReference type="EMBL" id="CP002691">
    <property type="protein sequence ID" value="AEE49547.1"/>
    <property type="molecule type" value="Genomic_DNA"/>
</dbReference>
<gene>
    <name evidence="1" type="ordered locus">Halhy_1658</name>
</gene>
<name>F4L0R5_HALH1</name>
<protein>
    <submittedName>
        <fullName evidence="1">Uncharacterized protein</fullName>
    </submittedName>
</protein>
<dbReference type="eggNOG" id="ENOG5030K0H">
    <property type="taxonomic scope" value="Bacteria"/>
</dbReference>
<keyword evidence="2" id="KW-1185">Reference proteome</keyword>
<dbReference type="OrthoDB" id="1182264at2"/>
<dbReference type="RefSeq" id="WP_013764101.1">
    <property type="nucleotide sequence ID" value="NC_015510.1"/>
</dbReference>
<dbReference type="KEGG" id="hhy:Halhy_1658"/>
<proteinExistence type="predicted"/>
<dbReference type="HOGENOM" id="CLU_414342_0_0_10"/>
<dbReference type="AlphaFoldDB" id="F4L0R5"/>
<evidence type="ECO:0000313" key="1">
    <source>
        <dbReference type="EMBL" id="AEE49547.1"/>
    </source>
</evidence>
<reference evidence="1 2" key="1">
    <citation type="journal article" date="2011" name="Stand. Genomic Sci.">
        <title>Complete genome sequence of Haliscomenobacter hydrossis type strain (O).</title>
        <authorList>
            <consortium name="US DOE Joint Genome Institute (JGI-PGF)"/>
            <person name="Daligault H."/>
            <person name="Lapidus A."/>
            <person name="Zeytun A."/>
            <person name="Nolan M."/>
            <person name="Lucas S."/>
            <person name="Del Rio T.G."/>
            <person name="Tice H."/>
            <person name="Cheng J.F."/>
            <person name="Tapia R."/>
            <person name="Han C."/>
            <person name="Goodwin L."/>
            <person name="Pitluck S."/>
            <person name="Liolios K."/>
            <person name="Pagani I."/>
            <person name="Ivanova N."/>
            <person name="Huntemann M."/>
            <person name="Mavromatis K."/>
            <person name="Mikhailova N."/>
            <person name="Pati A."/>
            <person name="Chen A."/>
            <person name="Palaniappan K."/>
            <person name="Land M."/>
            <person name="Hauser L."/>
            <person name="Brambilla E.M."/>
            <person name="Rohde M."/>
            <person name="Verbarg S."/>
            <person name="Goker M."/>
            <person name="Bristow J."/>
            <person name="Eisen J.A."/>
            <person name="Markowitz V."/>
            <person name="Hugenholtz P."/>
            <person name="Kyrpides N.C."/>
            <person name="Klenk H.P."/>
            <person name="Woyke T."/>
        </authorList>
    </citation>
    <scope>NUCLEOTIDE SEQUENCE [LARGE SCALE GENOMIC DNA]</scope>
    <source>
        <strain evidence="2">ATCC 27775 / DSM 1100 / LMG 10767 / O</strain>
    </source>
</reference>
<sequence>MKRFFLNILFSLLPLFCFAIVKYDEGRLQIDGIQLLQDKDNPNDYYYIPQYPRVAQKEDGSLEILCLKYVGTGGAATNGGVFHALIEFTLPNKLIEILQDKLKTVAGGAARIAGAVPIQQAVKDGEAGLASFQVVSSILRDNTFAKSIITSGFAPFLPGSKAAISARLSQEGATLLFETLKRPTSDVSIALSGYYEAVVKAYNAEVIAESKMVYTHFSRVFNKQEGYTKDEIRNVTDKLIRDQVIKVQSFDRGASLNVSTKDMDNILNMVTDKLIDVMFDPTKGWAKDPERVASVGQNQIPMRQERGFFGQLFAGTGNQEYVSDNQFVVKDIKDERLNRFYLNLSKSTTIKVPVYTSGNIAFLMNNLEGKERDKYFGTVNLDDPDFQMRDINVQVDGAFSEAFGEIFNFVSLNFRKAYNNGQSDVTKDVVFDRKAVEAGNVLQHVLYPRLGLQKFDWLNYEYRISWSLKGKNKSIDGQWMKANGNAIALVPPFVKKTIEVDADRGFFKEKNVMSASVRFLAIVQGEAVVQKTLVLRASDTEVTSKVALFCDPGETLGYQVTWHTKEGDKKEDIKVLDQDYLILVPRI</sequence>
<dbReference type="Proteomes" id="UP000008461">
    <property type="component" value="Chromosome"/>
</dbReference>
<organism evidence="1 2">
    <name type="scientific">Haliscomenobacter hydrossis (strain ATCC 27775 / DSM 1100 / LMG 10767 / O)</name>
    <dbReference type="NCBI Taxonomy" id="760192"/>
    <lineage>
        <taxon>Bacteria</taxon>
        <taxon>Pseudomonadati</taxon>
        <taxon>Bacteroidota</taxon>
        <taxon>Saprospiria</taxon>
        <taxon>Saprospirales</taxon>
        <taxon>Haliscomenobacteraceae</taxon>
        <taxon>Haliscomenobacter</taxon>
    </lineage>
</organism>
<accession>F4L0R5</accession>